<dbReference type="GO" id="GO:0003756">
    <property type="term" value="F:protein disulfide isomerase activity"/>
    <property type="evidence" value="ECO:0007669"/>
    <property type="project" value="TreeGrafter"/>
</dbReference>
<dbReference type="AlphaFoldDB" id="A0A077ZZH0"/>
<reference evidence="2 3" key="1">
    <citation type="submission" date="2014-06" db="EMBL/GenBank/DDBJ databases">
        <authorList>
            <person name="Swart Estienne"/>
        </authorList>
    </citation>
    <scope>NUCLEOTIDE SEQUENCE [LARGE SCALE GENOMIC DNA]</scope>
    <source>
        <strain evidence="2 3">130c</strain>
    </source>
</reference>
<dbReference type="PANTHER" id="PTHR18929:SF240">
    <property type="entry name" value="PROTEIN DISULFIDE-ISOMERASE"/>
    <property type="match status" value="1"/>
</dbReference>
<accession>A0A077ZZH0</accession>
<evidence type="ECO:0000313" key="2">
    <source>
        <dbReference type="EMBL" id="CDW74992.1"/>
    </source>
</evidence>
<gene>
    <name evidence="2" type="primary">Contig832.g912</name>
    <name evidence="2" type="ORF">STYLEM_3977</name>
</gene>
<dbReference type="GO" id="GO:0005783">
    <property type="term" value="C:endoplasmic reticulum"/>
    <property type="evidence" value="ECO:0007669"/>
    <property type="project" value="TreeGrafter"/>
</dbReference>
<dbReference type="GO" id="GO:0006457">
    <property type="term" value="P:protein folding"/>
    <property type="evidence" value="ECO:0007669"/>
    <property type="project" value="TreeGrafter"/>
</dbReference>
<dbReference type="Proteomes" id="UP000039865">
    <property type="component" value="Unassembled WGS sequence"/>
</dbReference>
<dbReference type="Gene3D" id="3.40.30.10">
    <property type="entry name" value="Glutaredoxin"/>
    <property type="match status" value="1"/>
</dbReference>
<dbReference type="InParanoid" id="A0A077ZZH0"/>
<dbReference type="GO" id="GO:0034976">
    <property type="term" value="P:response to endoplasmic reticulum stress"/>
    <property type="evidence" value="ECO:0007669"/>
    <property type="project" value="TreeGrafter"/>
</dbReference>
<protein>
    <submittedName>
        <fullName evidence="2">Uncharacterized protein</fullName>
    </submittedName>
</protein>
<comment type="similarity">
    <text evidence="1">Belongs to the protein disulfide isomerase family.</text>
</comment>
<organism evidence="2 3">
    <name type="scientific">Stylonychia lemnae</name>
    <name type="common">Ciliate</name>
    <dbReference type="NCBI Taxonomy" id="5949"/>
    <lineage>
        <taxon>Eukaryota</taxon>
        <taxon>Sar</taxon>
        <taxon>Alveolata</taxon>
        <taxon>Ciliophora</taxon>
        <taxon>Intramacronucleata</taxon>
        <taxon>Spirotrichea</taxon>
        <taxon>Stichotrichia</taxon>
        <taxon>Sporadotrichida</taxon>
        <taxon>Oxytrichidae</taxon>
        <taxon>Stylonychinae</taxon>
        <taxon>Stylonychia</taxon>
    </lineage>
</organism>
<proteinExistence type="inferred from homology"/>
<keyword evidence="3" id="KW-1185">Reference proteome</keyword>
<dbReference type="EMBL" id="CCKQ01003851">
    <property type="protein sequence ID" value="CDW74992.1"/>
    <property type="molecule type" value="Genomic_DNA"/>
</dbReference>
<dbReference type="PANTHER" id="PTHR18929">
    <property type="entry name" value="PROTEIN DISULFIDE ISOMERASE"/>
    <property type="match status" value="1"/>
</dbReference>
<name>A0A077ZZH0_STYLE</name>
<evidence type="ECO:0000313" key="3">
    <source>
        <dbReference type="Proteomes" id="UP000039865"/>
    </source>
</evidence>
<sequence length="333" mass="39170">MVVFDKTQIPNIMNLWIEASLNLASRTDIRLGYIGDRARAQFFINQNKEKYFLGESKNYVLLINYQFDEPASIVLQLNKNMNIDIAEWININSIDSVYEIKRFSDAKIIDMIQAPKLALFIDETQQSRFVLNHLHKIASQYKQKLCFIYFKDKQLWEVRHEFGIYGSDHPSLGIFTNLGVLYHFRYPLTFQEEVLDDISKDSLIYFYSSLKDSFQLKQSLEYASAVDTTAQRFKDHGFENVIVGSYDIYRNGVPNIMTGIEYPKLILFPANQKESIIMYQEKDHKTRAYMEFVEKYGRSGIILQEKSHLPQRIVKVSEVQQEEQYHDQNLDEL</sequence>
<evidence type="ECO:0000256" key="1">
    <source>
        <dbReference type="ARBA" id="ARBA00006347"/>
    </source>
</evidence>